<evidence type="ECO:0000313" key="1">
    <source>
        <dbReference type="EMBL" id="QSS60385.1"/>
    </source>
</evidence>
<organism evidence="1 2">
    <name type="scientific">Ajellomyces capsulatus</name>
    <name type="common">Darling's disease fungus</name>
    <name type="synonym">Histoplasma capsulatum</name>
    <dbReference type="NCBI Taxonomy" id="5037"/>
    <lineage>
        <taxon>Eukaryota</taxon>
        <taxon>Fungi</taxon>
        <taxon>Dikarya</taxon>
        <taxon>Ascomycota</taxon>
        <taxon>Pezizomycotina</taxon>
        <taxon>Eurotiomycetes</taxon>
        <taxon>Eurotiomycetidae</taxon>
        <taxon>Onygenales</taxon>
        <taxon>Ajellomycetaceae</taxon>
        <taxon>Histoplasma</taxon>
    </lineage>
</organism>
<accession>A0A8A1M440</accession>
<reference evidence="1" key="1">
    <citation type="submission" date="2021-01" db="EMBL/GenBank/DDBJ databases">
        <title>Chromosome-level genome assembly of a human fungal pathogen reveals clustering of transcriptionally co-regulated genes.</title>
        <authorList>
            <person name="Voorhies M."/>
            <person name="Cohen S."/>
            <person name="Shea T.P."/>
            <person name="Petrus S."/>
            <person name="Munoz J.F."/>
            <person name="Poplawski S."/>
            <person name="Goldman W.E."/>
            <person name="Michael T."/>
            <person name="Cuomo C.A."/>
            <person name="Sil A."/>
            <person name="Beyhan S."/>
        </authorList>
    </citation>
    <scope>NUCLEOTIDE SEQUENCE</scope>
    <source>
        <strain evidence="1">WU24</strain>
    </source>
</reference>
<dbReference type="VEuPathDB" id="FungiDB:I7I51_05183"/>
<sequence>MVSFPSMNYELKPLLYDSKTSPEIPKNLTQNSRPPAFEGWHQTMPLSTETACRPTTSSPLQTTRLRHFQMTSLNSLSFLRVRRGRRTRRVSGDYIYACLKIIPRALQKQRL</sequence>
<gene>
    <name evidence="1" type="ORF">I7I51_05183</name>
</gene>
<dbReference type="Proteomes" id="UP000663671">
    <property type="component" value="Chromosome 4"/>
</dbReference>
<dbReference type="EMBL" id="CP069110">
    <property type="protein sequence ID" value="QSS60385.1"/>
    <property type="molecule type" value="Genomic_DNA"/>
</dbReference>
<protein>
    <submittedName>
        <fullName evidence="1">Uncharacterized protein</fullName>
    </submittedName>
</protein>
<proteinExistence type="predicted"/>
<dbReference type="AlphaFoldDB" id="A0A8A1M440"/>
<feature type="non-terminal residue" evidence="1">
    <location>
        <position position="111"/>
    </location>
</feature>
<name>A0A8A1M440_AJECA</name>
<evidence type="ECO:0000313" key="2">
    <source>
        <dbReference type="Proteomes" id="UP000663671"/>
    </source>
</evidence>